<dbReference type="InterPro" id="IPR011010">
    <property type="entry name" value="DNA_brk_join_enz"/>
</dbReference>
<keyword evidence="1" id="KW-0233">DNA recombination</keyword>
<sequence>MTLDFSAFLRISELMSLKKSDIKLSSDEKILSLHIEFSKTDQFGRGTLTYIYLTDKPWGPIPYVDVLDNFGDDEKIVKLTESALRPRLRYLLKTIGVVDFDKYN</sequence>
<accession>A0ABR2KT93</accession>
<gene>
    <name evidence="2" type="ORF">M9Y10_022772</name>
</gene>
<dbReference type="SUPFAM" id="SSF56349">
    <property type="entry name" value="DNA breaking-rejoining enzymes"/>
    <property type="match status" value="1"/>
</dbReference>
<reference evidence="2 3" key="1">
    <citation type="submission" date="2024-04" db="EMBL/GenBank/DDBJ databases">
        <title>Tritrichomonas musculus Genome.</title>
        <authorList>
            <person name="Alves-Ferreira E."/>
            <person name="Grigg M."/>
            <person name="Lorenzi H."/>
            <person name="Galac M."/>
        </authorList>
    </citation>
    <scope>NUCLEOTIDE SEQUENCE [LARGE SCALE GENOMIC DNA]</scope>
    <source>
        <strain evidence="2 3">EAF2021</strain>
    </source>
</reference>
<name>A0ABR2KT93_9EUKA</name>
<dbReference type="EMBL" id="JAPFFF010000003">
    <property type="protein sequence ID" value="KAK8894337.1"/>
    <property type="molecule type" value="Genomic_DNA"/>
</dbReference>
<protein>
    <submittedName>
        <fullName evidence="2">Uncharacterized protein</fullName>
    </submittedName>
</protein>
<comment type="caution">
    <text evidence="2">The sequence shown here is derived from an EMBL/GenBank/DDBJ whole genome shotgun (WGS) entry which is preliminary data.</text>
</comment>
<evidence type="ECO:0000256" key="1">
    <source>
        <dbReference type="ARBA" id="ARBA00023172"/>
    </source>
</evidence>
<evidence type="ECO:0000313" key="2">
    <source>
        <dbReference type="EMBL" id="KAK8894337.1"/>
    </source>
</evidence>
<organism evidence="2 3">
    <name type="scientific">Tritrichomonas musculus</name>
    <dbReference type="NCBI Taxonomy" id="1915356"/>
    <lineage>
        <taxon>Eukaryota</taxon>
        <taxon>Metamonada</taxon>
        <taxon>Parabasalia</taxon>
        <taxon>Tritrichomonadida</taxon>
        <taxon>Tritrichomonadidae</taxon>
        <taxon>Tritrichomonas</taxon>
    </lineage>
</organism>
<proteinExistence type="predicted"/>
<dbReference type="InterPro" id="IPR013762">
    <property type="entry name" value="Integrase-like_cat_sf"/>
</dbReference>
<keyword evidence="3" id="KW-1185">Reference proteome</keyword>
<dbReference type="Gene3D" id="1.10.443.10">
    <property type="entry name" value="Intergrase catalytic core"/>
    <property type="match status" value="1"/>
</dbReference>
<evidence type="ECO:0000313" key="3">
    <source>
        <dbReference type="Proteomes" id="UP001470230"/>
    </source>
</evidence>
<dbReference type="Proteomes" id="UP001470230">
    <property type="component" value="Unassembled WGS sequence"/>
</dbReference>